<proteinExistence type="inferred from homology"/>
<keyword evidence="3 5" id="KW-0479">Metal-binding</keyword>
<accession>A0A139AVJ7</accession>
<dbReference type="EMBL" id="KQ965734">
    <property type="protein sequence ID" value="KXS20761.1"/>
    <property type="molecule type" value="Genomic_DNA"/>
</dbReference>
<feature type="binding site" description="axial binding residue" evidence="5">
    <location>
        <position position="486"/>
    </location>
    <ligand>
        <name>heme</name>
        <dbReference type="ChEBI" id="CHEBI:30413"/>
    </ligand>
    <ligandPart>
        <name>Fe</name>
        <dbReference type="ChEBI" id="CHEBI:18248"/>
    </ligandPart>
</feature>
<keyword evidence="6" id="KW-0560">Oxidoreductase</keyword>
<dbReference type="OrthoDB" id="1470350at2759"/>
<dbReference type="PRINTS" id="PR00385">
    <property type="entry name" value="P450"/>
</dbReference>
<keyword evidence="7" id="KW-1133">Transmembrane helix</keyword>
<dbReference type="InterPro" id="IPR001128">
    <property type="entry name" value="Cyt_P450"/>
</dbReference>
<evidence type="ECO:0000256" key="6">
    <source>
        <dbReference type="RuleBase" id="RU000461"/>
    </source>
</evidence>
<evidence type="ECO:0000313" key="8">
    <source>
        <dbReference type="EMBL" id="KXS20761.1"/>
    </source>
</evidence>
<dbReference type="PANTHER" id="PTHR24305">
    <property type="entry name" value="CYTOCHROME P450"/>
    <property type="match status" value="1"/>
</dbReference>
<feature type="transmembrane region" description="Helical" evidence="7">
    <location>
        <begin position="63"/>
        <end position="83"/>
    </location>
</feature>
<evidence type="ECO:0000313" key="9">
    <source>
        <dbReference type="Proteomes" id="UP000070544"/>
    </source>
</evidence>
<sequence length="543" mass="61151">MAALNVNASQLFSVPSVPLALPTSPAYIIASILVAVLVANYISKIVYELYLSPLRDVPMDWKLIFIPFYGLAWTVSGKSHLFYLKMHRNLGSVVRLNTDTVSVSDPDVIRWLVRDLDIRKNKFYDVLGDPLKSGDVTPNLLTLRDRSVHKELRSKISPAFSIKYLAGLEPQLQEILKEVDAKVESSRVGGSKWASLNIEHLYHAVTVDFIAATAFGQSLHVVKNGTHLYLQQLAKVFFWTFMVMSLPFAGIHKLPQVQQLRGAQETLVKSFIDERKRDNAGGKRRADILQILLDKDLSPEITRSNAGILMAAGSDTTANSLTWATYFLLQHPVALQKLRLELDDAFPEGPDTPLTLTKLKTLPFLTAVIKETLRLRPVASKITRVVDEDLIFECTNPDGSKRSCRIPSGTDVNLFSSGLHRNPRLWVRPDDFWPDRWLSEKVADEEAWGIVSAPATGQDNRLEEISSPQNTYLEGYMPFSFGARDCIGRNFAWNELRMVLGHIVHKYDIEPEWDASGPVTEGKEVIMLKPDFNIMVKLRKRTV</sequence>
<dbReference type="STRING" id="1344416.A0A139AVJ7"/>
<keyword evidence="4 5" id="KW-0408">Iron</keyword>
<evidence type="ECO:0000256" key="2">
    <source>
        <dbReference type="ARBA" id="ARBA00010617"/>
    </source>
</evidence>
<dbReference type="PROSITE" id="PS00086">
    <property type="entry name" value="CYTOCHROME_P450"/>
    <property type="match status" value="1"/>
</dbReference>
<keyword evidence="6" id="KW-0503">Monooxygenase</keyword>
<evidence type="ECO:0000256" key="5">
    <source>
        <dbReference type="PIRSR" id="PIRSR602401-1"/>
    </source>
</evidence>
<name>A0A139AVJ7_GONPJ</name>
<dbReference type="Proteomes" id="UP000070544">
    <property type="component" value="Unassembled WGS sequence"/>
</dbReference>
<dbReference type="PRINTS" id="PR00463">
    <property type="entry name" value="EP450I"/>
</dbReference>
<evidence type="ECO:0000256" key="3">
    <source>
        <dbReference type="ARBA" id="ARBA00022723"/>
    </source>
</evidence>
<feature type="transmembrane region" description="Helical" evidence="7">
    <location>
        <begin position="24"/>
        <end position="42"/>
    </location>
</feature>
<evidence type="ECO:0000256" key="4">
    <source>
        <dbReference type="ARBA" id="ARBA00023004"/>
    </source>
</evidence>
<dbReference type="GO" id="GO:0005506">
    <property type="term" value="F:iron ion binding"/>
    <property type="evidence" value="ECO:0007669"/>
    <property type="project" value="InterPro"/>
</dbReference>
<evidence type="ECO:0000256" key="1">
    <source>
        <dbReference type="ARBA" id="ARBA00001971"/>
    </source>
</evidence>
<comment type="similarity">
    <text evidence="2 6">Belongs to the cytochrome P450 family.</text>
</comment>
<organism evidence="8 9">
    <name type="scientific">Gonapodya prolifera (strain JEL478)</name>
    <name type="common">Monoblepharis prolifera</name>
    <dbReference type="NCBI Taxonomy" id="1344416"/>
    <lineage>
        <taxon>Eukaryota</taxon>
        <taxon>Fungi</taxon>
        <taxon>Fungi incertae sedis</taxon>
        <taxon>Chytridiomycota</taxon>
        <taxon>Chytridiomycota incertae sedis</taxon>
        <taxon>Monoblepharidomycetes</taxon>
        <taxon>Monoblepharidales</taxon>
        <taxon>Gonapodyaceae</taxon>
        <taxon>Gonapodya</taxon>
    </lineage>
</organism>
<gene>
    <name evidence="8" type="ORF">M427DRAFT_51726</name>
</gene>
<evidence type="ECO:0000256" key="7">
    <source>
        <dbReference type="SAM" id="Phobius"/>
    </source>
</evidence>
<dbReference type="InterPro" id="IPR002401">
    <property type="entry name" value="Cyt_P450_E_grp-I"/>
</dbReference>
<comment type="cofactor">
    <cofactor evidence="1 5">
        <name>heme</name>
        <dbReference type="ChEBI" id="CHEBI:30413"/>
    </cofactor>
</comment>
<dbReference type="AlphaFoldDB" id="A0A139AVJ7"/>
<dbReference type="InterPro" id="IPR050121">
    <property type="entry name" value="Cytochrome_P450_monoxygenase"/>
</dbReference>
<dbReference type="InterPro" id="IPR017972">
    <property type="entry name" value="Cyt_P450_CS"/>
</dbReference>
<dbReference type="GO" id="GO:0016705">
    <property type="term" value="F:oxidoreductase activity, acting on paired donors, with incorporation or reduction of molecular oxygen"/>
    <property type="evidence" value="ECO:0007669"/>
    <property type="project" value="InterPro"/>
</dbReference>
<dbReference type="Gene3D" id="1.10.630.10">
    <property type="entry name" value="Cytochrome P450"/>
    <property type="match status" value="1"/>
</dbReference>
<keyword evidence="5 6" id="KW-0349">Heme</keyword>
<dbReference type="PANTHER" id="PTHR24305:SF166">
    <property type="entry name" value="CYTOCHROME P450 12A4, MITOCHONDRIAL-RELATED"/>
    <property type="match status" value="1"/>
</dbReference>
<keyword evidence="7" id="KW-0472">Membrane</keyword>
<protein>
    <submittedName>
        <fullName evidence="8">Cytochrome P450</fullName>
    </submittedName>
</protein>
<dbReference type="GO" id="GO:0020037">
    <property type="term" value="F:heme binding"/>
    <property type="evidence" value="ECO:0007669"/>
    <property type="project" value="InterPro"/>
</dbReference>
<reference evidence="8 9" key="1">
    <citation type="journal article" date="2015" name="Genome Biol. Evol.">
        <title>Phylogenomic analyses indicate that early fungi evolved digesting cell walls of algal ancestors of land plants.</title>
        <authorList>
            <person name="Chang Y."/>
            <person name="Wang S."/>
            <person name="Sekimoto S."/>
            <person name="Aerts A.L."/>
            <person name="Choi C."/>
            <person name="Clum A."/>
            <person name="LaButti K.M."/>
            <person name="Lindquist E.A."/>
            <person name="Yee Ngan C."/>
            <person name="Ohm R.A."/>
            <person name="Salamov A.A."/>
            <person name="Grigoriev I.V."/>
            <person name="Spatafora J.W."/>
            <person name="Berbee M.L."/>
        </authorList>
    </citation>
    <scope>NUCLEOTIDE SEQUENCE [LARGE SCALE GENOMIC DNA]</scope>
    <source>
        <strain evidence="8 9">JEL478</strain>
    </source>
</reference>
<dbReference type="InterPro" id="IPR036396">
    <property type="entry name" value="Cyt_P450_sf"/>
</dbReference>
<dbReference type="Pfam" id="PF00067">
    <property type="entry name" value="p450"/>
    <property type="match status" value="1"/>
</dbReference>
<keyword evidence="9" id="KW-1185">Reference proteome</keyword>
<keyword evidence="7" id="KW-0812">Transmembrane</keyword>
<dbReference type="SUPFAM" id="SSF48264">
    <property type="entry name" value="Cytochrome P450"/>
    <property type="match status" value="1"/>
</dbReference>
<dbReference type="GO" id="GO:0004497">
    <property type="term" value="F:monooxygenase activity"/>
    <property type="evidence" value="ECO:0007669"/>
    <property type="project" value="UniProtKB-KW"/>
</dbReference>